<sequence length="129" mass="14299">MASISVESFSSVFSPEVAPNPAPHQTCQHNIANVLPDYASVENLFRSLKTDSATGPDGLHPCLLKECSSVLAYPYMILFRQSLSEGKVPDARNVTNVMPIYKKGDRKVPLNYRPISLTPITCKIMERDM</sequence>
<dbReference type="PANTHER" id="PTHR33395">
    <property type="entry name" value="TRANSCRIPTASE, PUTATIVE-RELATED-RELATED"/>
    <property type="match status" value="1"/>
</dbReference>
<keyword evidence="2" id="KW-1185">Reference proteome</keyword>
<accession>A0AAE1EX00</accession>
<comment type="caution">
    <text evidence="1">The sequence shown here is derived from an EMBL/GenBank/DDBJ whole genome shotgun (WGS) entry which is preliminary data.</text>
</comment>
<name>A0AAE1EX00_PETCI</name>
<dbReference type="PANTHER" id="PTHR33395:SF22">
    <property type="entry name" value="REVERSE TRANSCRIPTASE DOMAIN-CONTAINING PROTEIN"/>
    <property type="match status" value="1"/>
</dbReference>
<organism evidence="1 2">
    <name type="scientific">Petrolisthes cinctipes</name>
    <name type="common">Flat porcelain crab</name>
    <dbReference type="NCBI Taxonomy" id="88211"/>
    <lineage>
        <taxon>Eukaryota</taxon>
        <taxon>Metazoa</taxon>
        <taxon>Ecdysozoa</taxon>
        <taxon>Arthropoda</taxon>
        <taxon>Crustacea</taxon>
        <taxon>Multicrustacea</taxon>
        <taxon>Malacostraca</taxon>
        <taxon>Eumalacostraca</taxon>
        <taxon>Eucarida</taxon>
        <taxon>Decapoda</taxon>
        <taxon>Pleocyemata</taxon>
        <taxon>Anomura</taxon>
        <taxon>Galatheoidea</taxon>
        <taxon>Porcellanidae</taxon>
        <taxon>Petrolisthes</taxon>
    </lineage>
</organism>
<proteinExistence type="predicted"/>
<evidence type="ECO:0000313" key="1">
    <source>
        <dbReference type="EMBL" id="KAK3863204.1"/>
    </source>
</evidence>
<protein>
    <recommendedName>
        <fullName evidence="3">Reverse transcriptase</fullName>
    </recommendedName>
</protein>
<gene>
    <name evidence="1" type="ORF">Pcinc_030994</name>
</gene>
<dbReference type="Proteomes" id="UP001286313">
    <property type="component" value="Unassembled WGS sequence"/>
</dbReference>
<dbReference type="EMBL" id="JAWQEG010004059">
    <property type="protein sequence ID" value="KAK3863204.1"/>
    <property type="molecule type" value="Genomic_DNA"/>
</dbReference>
<dbReference type="AlphaFoldDB" id="A0AAE1EX00"/>
<reference evidence="1" key="1">
    <citation type="submission" date="2023-10" db="EMBL/GenBank/DDBJ databases">
        <title>Genome assemblies of two species of porcelain crab, Petrolisthes cinctipes and Petrolisthes manimaculis (Anomura: Porcellanidae).</title>
        <authorList>
            <person name="Angst P."/>
        </authorList>
    </citation>
    <scope>NUCLEOTIDE SEQUENCE</scope>
    <source>
        <strain evidence="1">PB745_01</strain>
        <tissue evidence="1">Gill</tissue>
    </source>
</reference>
<evidence type="ECO:0000313" key="2">
    <source>
        <dbReference type="Proteomes" id="UP001286313"/>
    </source>
</evidence>
<evidence type="ECO:0008006" key="3">
    <source>
        <dbReference type="Google" id="ProtNLM"/>
    </source>
</evidence>